<evidence type="ECO:0000313" key="2">
    <source>
        <dbReference type="Proteomes" id="UP000007952"/>
    </source>
</evidence>
<proteinExistence type="predicted"/>
<dbReference type="HOGENOM" id="CLU_1364955_0_0_14"/>
<reference evidence="1 2" key="1">
    <citation type="journal article" date="2011" name="J. Bacteriol.">
        <title>Complete genome sequences of two hemotropic Mycoplasmas, Mycoplasma haemofelis strain Ohio2 and Mycoplasma suis strain Illinois.</title>
        <authorList>
            <person name="Messick J.B."/>
            <person name="Santos A.P."/>
            <person name="Guimaraes A.M."/>
        </authorList>
    </citation>
    <scope>NUCLEOTIDE SEQUENCE [LARGE SCALE GENOMIC DNA]</scope>
    <source>
        <strain evidence="1 2">Ohio2</strain>
    </source>
</reference>
<sequence length="205" mass="24407">MSSSIAKSVTTSATVAVISGVGFKTAETLFQYPTNKAHLESQHYKSLFEVRKNQFTRWRERFLHHREELIRLIPEINSHSSRNEGAYFLKKWCYRNLYERYSVEKIEIFNQLKLFCTIDIKSFLLEEEDSQTIDDMKETELHKEEIFRQHKESAIKEGILKERDDFNVLLSWCKSTLRERYKPENIKTIRNAREFCLAPDSNIFP</sequence>
<evidence type="ECO:0000313" key="1">
    <source>
        <dbReference type="EMBL" id="AEG72935.1"/>
    </source>
</evidence>
<name>F6FI87_MYCHI</name>
<reference key="2">
    <citation type="submission" date="2011-05" db="EMBL/GenBank/DDBJ databases">
        <title>The Genome of Mycoplasma haemofelis Strain Ohio2, a pathogenic hemoplasma of the cat.</title>
        <authorList>
            <person name="Santos A.P."/>
            <person name="Guimaraes A.M.S."/>
            <person name="SanMiguel P.J."/>
            <person name="Martin S.W."/>
            <person name="Messick J.B."/>
        </authorList>
    </citation>
    <scope>NUCLEOTIDE SEQUENCE</scope>
    <source>
        <strain>Ohio2</strain>
    </source>
</reference>
<dbReference type="Proteomes" id="UP000007952">
    <property type="component" value="Chromosome"/>
</dbReference>
<dbReference type="BioCyc" id="MHAE859194:G1GR7-655-MONOMER"/>
<dbReference type="KEGG" id="mhf:MHF_0663"/>
<accession>F6FI87</accession>
<dbReference type="AlphaFoldDB" id="F6FI87"/>
<gene>
    <name evidence="1" type="ordered locus">MHF_0663</name>
</gene>
<dbReference type="EMBL" id="CP002808">
    <property type="protein sequence ID" value="AEG72935.1"/>
    <property type="molecule type" value="Genomic_DNA"/>
</dbReference>
<protein>
    <submittedName>
        <fullName evidence="1">Uncharacterized protein</fullName>
    </submittedName>
</protein>
<organism evidence="1 2">
    <name type="scientific">Mycoplasma haemofelis (strain Ohio2)</name>
    <dbReference type="NCBI Taxonomy" id="859194"/>
    <lineage>
        <taxon>Bacteria</taxon>
        <taxon>Bacillati</taxon>
        <taxon>Mycoplasmatota</taxon>
        <taxon>Mollicutes</taxon>
        <taxon>Mycoplasmataceae</taxon>
        <taxon>Mycoplasma</taxon>
    </lineage>
</organism>